<organism evidence="3">
    <name type="scientific">Strongyloides stercoralis</name>
    <name type="common">Threadworm</name>
    <dbReference type="NCBI Taxonomy" id="6248"/>
    <lineage>
        <taxon>Eukaryota</taxon>
        <taxon>Metazoa</taxon>
        <taxon>Ecdysozoa</taxon>
        <taxon>Nematoda</taxon>
        <taxon>Chromadorea</taxon>
        <taxon>Rhabditida</taxon>
        <taxon>Tylenchina</taxon>
        <taxon>Panagrolaimomorpha</taxon>
        <taxon>Strongyloidoidea</taxon>
        <taxon>Strongyloididae</taxon>
        <taxon>Strongyloides</taxon>
    </lineage>
</organism>
<keyword evidence="2" id="KW-1185">Reference proteome</keyword>
<evidence type="ECO:0000313" key="2">
    <source>
        <dbReference type="Proteomes" id="UP000035681"/>
    </source>
</evidence>
<dbReference type="WBParaSite" id="TCONS_00016647.p1">
    <property type="protein sequence ID" value="TCONS_00016647.p1"/>
    <property type="gene ID" value="XLOC_011301"/>
</dbReference>
<evidence type="ECO:0000313" key="4">
    <source>
        <dbReference type="WBParaSite" id="TCONS_00016647.p1"/>
    </source>
</evidence>
<feature type="signal peptide" evidence="1">
    <location>
        <begin position="1"/>
        <end position="19"/>
    </location>
</feature>
<feature type="chain" id="PRO_5005327768" evidence="1">
    <location>
        <begin position="20"/>
        <end position="131"/>
    </location>
</feature>
<reference evidence="3" key="1">
    <citation type="submission" date="2015-08" db="UniProtKB">
        <authorList>
            <consortium name="WormBaseParasite"/>
        </authorList>
    </citation>
    <scope>IDENTIFICATION</scope>
</reference>
<dbReference type="Proteomes" id="UP000035681">
    <property type="component" value="Unplaced"/>
</dbReference>
<protein>
    <submittedName>
        <fullName evidence="3 4">Uncharacterized protein</fullName>
    </submittedName>
</protein>
<evidence type="ECO:0000313" key="3">
    <source>
        <dbReference type="WBParaSite" id="SSTP_0000678600.1"/>
    </source>
</evidence>
<keyword evidence="1" id="KW-0732">Signal</keyword>
<dbReference type="WBParaSite" id="SSTP_0000678600.1">
    <property type="protein sequence ID" value="SSTP_0000678600.1"/>
    <property type="gene ID" value="SSTP_0000678600"/>
</dbReference>
<sequence length="131" mass="15480">MLTIYTIFIFLLLFSNISTYSLFDNEVIVRGTATCYERDLRGPSFIKISLLDREFFIDHLIGREIFYFYDYPDIPFTISGKATELSSLDPYIVYECYCGNYIKTREVRLYEHGVNRRNSLYNINIDCSKVN</sequence>
<accession>A0A0K0EBB4</accession>
<name>A0A0K0EBB4_STRER</name>
<proteinExistence type="predicted"/>
<dbReference type="AlphaFoldDB" id="A0A0K0EBB4"/>
<evidence type="ECO:0000256" key="1">
    <source>
        <dbReference type="SAM" id="SignalP"/>
    </source>
</evidence>